<dbReference type="RefSeq" id="XP_066675274.1">
    <property type="nucleotide sequence ID" value="XM_066805501.1"/>
</dbReference>
<evidence type="ECO:0000313" key="2">
    <source>
        <dbReference type="EMBL" id="KAK8094501.1"/>
    </source>
</evidence>
<evidence type="ECO:0000313" key="3">
    <source>
        <dbReference type="Proteomes" id="UP001433268"/>
    </source>
</evidence>
<feature type="region of interest" description="Disordered" evidence="1">
    <location>
        <begin position="159"/>
        <end position="195"/>
    </location>
</feature>
<name>A0ABR1XCZ1_9PEZI</name>
<evidence type="ECO:0000256" key="1">
    <source>
        <dbReference type="SAM" id="MobiDB-lite"/>
    </source>
</evidence>
<organism evidence="2 3">
    <name type="scientific">Apiospora hydei</name>
    <dbReference type="NCBI Taxonomy" id="1337664"/>
    <lineage>
        <taxon>Eukaryota</taxon>
        <taxon>Fungi</taxon>
        <taxon>Dikarya</taxon>
        <taxon>Ascomycota</taxon>
        <taxon>Pezizomycotina</taxon>
        <taxon>Sordariomycetes</taxon>
        <taxon>Xylariomycetidae</taxon>
        <taxon>Amphisphaeriales</taxon>
        <taxon>Apiosporaceae</taxon>
        <taxon>Apiospora</taxon>
    </lineage>
</organism>
<sequence>MVIFGGHTPAYRAYLVGEVTNQRPANPLPHRPAVPNARASSCSMPWVDDIVIAPIVIGASPPSVAMNHHRGAPRTPIRAVRRPRNSDRATVCTTRGIGKQAFIKQTQWAWTVGLDGGLSAGLQETAKFAAHRELLFPGKACLAAHALNAVWPDRQQIRSFPSCSPQQQEAAGSERTTEQTVLPESQHETAVSQPFPATDCVDLPHSLATEFSAATAPYSAAAQGGVPGGLITWPAQRHAYTRLTYMGASLLRAEGLCVPVDGRRKRMHRRLAEVAACSYRN</sequence>
<reference evidence="2 3" key="1">
    <citation type="submission" date="2023-01" db="EMBL/GenBank/DDBJ databases">
        <title>Analysis of 21 Apiospora genomes using comparative genomics revels a genus with tremendous synthesis potential of carbohydrate active enzymes and secondary metabolites.</title>
        <authorList>
            <person name="Sorensen T."/>
        </authorList>
    </citation>
    <scope>NUCLEOTIDE SEQUENCE [LARGE SCALE GENOMIC DNA]</scope>
    <source>
        <strain evidence="2 3">CBS 114990</strain>
    </source>
</reference>
<dbReference type="GeneID" id="92038561"/>
<dbReference type="Proteomes" id="UP001433268">
    <property type="component" value="Unassembled WGS sequence"/>
</dbReference>
<protein>
    <submittedName>
        <fullName evidence="2">Uncharacterized protein</fullName>
    </submittedName>
</protein>
<proteinExistence type="predicted"/>
<keyword evidence="3" id="KW-1185">Reference proteome</keyword>
<accession>A0ABR1XCZ1</accession>
<feature type="compositionally biased region" description="Polar residues" evidence="1">
    <location>
        <begin position="159"/>
        <end position="170"/>
    </location>
</feature>
<feature type="compositionally biased region" description="Polar residues" evidence="1">
    <location>
        <begin position="178"/>
        <end position="192"/>
    </location>
</feature>
<comment type="caution">
    <text evidence="2">The sequence shown here is derived from an EMBL/GenBank/DDBJ whole genome shotgun (WGS) entry which is preliminary data.</text>
</comment>
<dbReference type="EMBL" id="JAQQWN010000002">
    <property type="protein sequence ID" value="KAK8094501.1"/>
    <property type="molecule type" value="Genomic_DNA"/>
</dbReference>
<gene>
    <name evidence="2" type="ORF">PG997_001186</name>
</gene>